<proteinExistence type="predicted"/>
<dbReference type="GeneID" id="82191141"/>
<protein>
    <submittedName>
        <fullName evidence="2">XRE family transcriptional regulator</fullName>
    </submittedName>
</protein>
<dbReference type="InterPro" id="IPR010982">
    <property type="entry name" value="Lambda_DNA-bd_dom_sf"/>
</dbReference>
<dbReference type="InterPro" id="IPR001387">
    <property type="entry name" value="Cro/C1-type_HTH"/>
</dbReference>
<dbReference type="CDD" id="cd00093">
    <property type="entry name" value="HTH_XRE"/>
    <property type="match status" value="1"/>
</dbReference>
<reference evidence="2 3" key="1">
    <citation type="journal article" date="2018" name="Elife">
        <title>Discovery and characterization of a prevalent human gut bacterial enzyme sufficient for the inactivation of a family of plant toxins.</title>
        <authorList>
            <person name="Koppel N."/>
            <person name="Bisanz J.E."/>
            <person name="Pandelia M.E."/>
            <person name="Turnbaugh P.J."/>
            <person name="Balskus E.P."/>
        </authorList>
    </citation>
    <scope>NUCLEOTIDE SEQUENCE [LARGE SCALE GENOMIC DNA]</scope>
    <source>
        <strain evidence="2 3">OB21 GAM 11</strain>
    </source>
</reference>
<evidence type="ECO:0000259" key="1">
    <source>
        <dbReference type="PROSITE" id="PS50943"/>
    </source>
</evidence>
<dbReference type="Gene3D" id="1.10.260.40">
    <property type="entry name" value="lambda repressor-like DNA-binding domains"/>
    <property type="match status" value="1"/>
</dbReference>
<dbReference type="RefSeq" id="WP_016309887.1">
    <property type="nucleotide sequence ID" value="NZ_PPUT01000005.1"/>
</dbReference>
<evidence type="ECO:0000313" key="2">
    <source>
        <dbReference type="EMBL" id="RDC45992.1"/>
    </source>
</evidence>
<dbReference type="Proteomes" id="UP000253805">
    <property type="component" value="Unassembled WGS sequence"/>
</dbReference>
<feature type="domain" description="HTH cro/C1-type" evidence="1">
    <location>
        <begin position="4"/>
        <end position="34"/>
    </location>
</feature>
<sequence length="66" mass="7400">MQRLTMLRKEKGLSQRALSRESGVDASTISRAEKQALMYRSQAQNIADALGWEGDPMELFEEVEAA</sequence>
<dbReference type="EMBL" id="PPUT01000005">
    <property type="protein sequence ID" value="RDC45992.1"/>
    <property type="molecule type" value="Genomic_DNA"/>
</dbReference>
<gene>
    <name evidence="2" type="ORF">C1850_03050</name>
</gene>
<dbReference type="AlphaFoldDB" id="A0A369P1V7"/>
<dbReference type="PROSITE" id="PS50943">
    <property type="entry name" value="HTH_CROC1"/>
    <property type="match status" value="1"/>
</dbReference>
<accession>A0A369P1V7</accession>
<organism evidence="2 3">
    <name type="scientific">Adlercreutzia equolifaciens subsp. celatus</name>
    <dbReference type="NCBI Taxonomy" id="394340"/>
    <lineage>
        <taxon>Bacteria</taxon>
        <taxon>Bacillati</taxon>
        <taxon>Actinomycetota</taxon>
        <taxon>Coriobacteriia</taxon>
        <taxon>Eggerthellales</taxon>
        <taxon>Eggerthellaceae</taxon>
        <taxon>Adlercreutzia</taxon>
    </lineage>
</organism>
<comment type="caution">
    <text evidence="2">The sequence shown here is derived from an EMBL/GenBank/DDBJ whole genome shotgun (WGS) entry which is preliminary data.</text>
</comment>
<dbReference type="Pfam" id="PF13560">
    <property type="entry name" value="HTH_31"/>
    <property type="match status" value="1"/>
</dbReference>
<dbReference type="SUPFAM" id="SSF47413">
    <property type="entry name" value="lambda repressor-like DNA-binding domains"/>
    <property type="match status" value="1"/>
</dbReference>
<dbReference type="GO" id="GO:0003677">
    <property type="term" value="F:DNA binding"/>
    <property type="evidence" value="ECO:0007669"/>
    <property type="project" value="InterPro"/>
</dbReference>
<name>A0A369P1V7_9ACTN</name>
<evidence type="ECO:0000313" key="3">
    <source>
        <dbReference type="Proteomes" id="UP000253805"/>
    </source>
</evidence>